<keyword evidence="2" id="KW-1185">Reference proteome</keyword>
<reference evidence="1" key="1">
    <citation type="submission" date="2021-06" db="EMBL/GenBank/DDBJ databases">
        <authorList>
            <person name="Kallberg Y."/>
            <person name="Tangrot J."/>
            <person name="Rosling A."/>
        </authorList>
    </citation>
    <scope>NUCLEOTIDE SEQUENCE</scope>
    <source>
        <strain evidence="1">BR232B</strain>
    </source>
</reference>
<organism evidence="1 2">
    <name type="scientific">Paraglomus brasilianum</name>
    <dbReference type="NCBI Taxonomy" id="144538"/>
    <lineage>
        <taxon>Eukaryota</taxon>
        <taxon>Fungi</taxon>
        <taxon>Fungi incertae sedis</taxon>
        <taxon>Mucoromycota</taxon>
        <taxon>Glomeromycotina</taxon>
        <taxon>Glomeromycetes</taxon>
        <taxon>Paraglomerales</taxon>
        <taxon>Paraglomeraceae</taxon>
        <taxon>Paraglomus</taxon>
    </lineage>
</organism>
<name>A0A9N8WK91_9GLOM</name>
<accession>A0A9N8WK91</accession>
<sequence length="64" mass="7275">MSSMDSNDIYFYQPPSQAIFPSDTSALDYNNDSTGHWIPLIMDTLKTVKIDSNTFYISSFSNQL</sequence>
<dbReference type="Proteomes" id="UP000789739">
    <property type="component" value="Unassembled WGS sequence"/>
</dbReference>
<protein>
    <submittedName>
        <fullName evidence="1">11107_t:CDS:1</fullName>
    </submittedName>
</protein>
<dbReference type="EMBL" id="CAJVPI010000131">
    <property type="protein sequence ID" value="CAG8486309.1"/>
    <property type="molecule type" value="Genomic_DNA"/>
</dbReference>
<comment type="caution">
    <text evidence="1">The sequence shown here is derived from an EMBL/GenBank/DDBJ whole genome shotgun (WGS) entry which is preliminary data.</text>
</comment>
<dbReference type="AlphaFoldDB" id="A0A9N8WK91"/>
<evidence type="ECO:0000313" key="2">
    <source>
        <dbReference type="Proteomes" id="UP000789739"/>
    </source>
</evidence>
<proteinExistence type="predicted"/>
<evidence type="ECO:0000313" key="1">
    <source>
        <dbReference type="EMBL" id="CAG8486309.1"/>
    </source>
</evidence>
<gene>
    <name evidence="1" type="ORF">PBRASI_LOCUS1850</name>
</gene>